<dbReference type="EMBL" id="DMVW01000125">
    <property type="protein sequence ID" value="HAR52894.1"/>
    <property type="molecule type" value="Genomic_DNA"/>
</dbReference>
<evidence type="ECO:0000256" key="1">
    <source>
        <dbReference type="ARBA" id="ARBA00001946"/>
    </source>
</evidence>
<evidence type="ECO:0000256" key="10">
    <source>
        <dbReference type="ARBA" id="ARBA00022842"/>
    </source>
</evidence>
<evidence type="ECO:0000256" key="8">
    <source>
        <dbReference type="ARBA" id="ARBA00022723"/>
    </source>
</evidence>
<evidence type="ECO:0000256" key="15">
    <source>
        <dbReference type="RuleBase" id="RU364045"/>
    </source>
</evidence>
<dbReference type="Gene3D" id="3.60.120.10">
    <property type="entry name" value="Anthranilate synthase"/>
    <property type="match status" value="1"/>
</dbReference>
<dbReference type="NCBIfam" id="TIGR00564">
    <property type="entry name" value="trpE_most"/>
    <property type="match status" value="1"/>
</dbReference>
<dbReference type="Proteomes" id="UP000264719">
    <property type="component" value="Unassembled WGS sequence"/>
</dbReference>
<keyword evidence="12 15" id="KW-0456">Lyase</keyword>
<dbReference type="AlphaFoldDB" id="A0A348WED2"/>
<accession>A0A348WED2</accession>
<keyword evidence="7 15" id="KW-0028">Amino-acid biosynthesis</keyword>
<comment type="cofactor">
    <cofactor evidence="1 15">
        <name>Mg(2+)</name>
        <dbReference type="ChEBI" id="CHEBI:18420"/>
    </cofactor>
</comment>
<evidence type="ECO:0000259" key="17">
    <source>
        <dbReference type="Pfam" id="PF04715"/>
    </source>
</evidence>
<dbReference type="GO" id="GO:0000162">
    <property type="term" value="P:L-tryptophan biosynthetic process"/>
    <property type="evidence" value="ECO:0007669"/>
    <property type="project" value="UniProtKB-UniPathway"/>
</dbReference>
<dbReference type="EC" id="4.1.3.27" evidence="5 15"/>
<keyword evidence="10 15" id="KW-0460">Magnesium</keyword>
<feature type="domain" description="Anthranilate synthase component I N-terminal" evidence="17">
    <location>
        <begin position="29"/>
        <end position="173"/>
    </location>
</feature>
<dbReference type="SUPFAM" id="SSF56322">
    <property type="entry name" value="ADC synthase"/>
    <property type="match status" value="1"/>
</dbReference>
<name>A0A348WED2_9RHOB</name>
<comment type="catalytic activity">
    <reaction evidence="14 15">
        <text>chorismate + L-glutamine = anthranilate + pyruvate + L-glutamate + H(+)</text>
        <dbReference type="Rhea" id="RHEA:21732"/>
        <dbReference type="ChEBI" id="CHEBI:15361"/>
        <dbReference type="ChEBI" id="CHEBI:15378"/>
        <dbReference type="ChEBI" id="CHEBI:16567"/>
        <dbReference type="ChEBI" id="CHEBI:29748"/>
        <dbReference type="ChEBI" id="CHEBI:29985"/>
        <dbReference type="ChEBI" id="CHEBI:58359"/>
        <dbReference type="EC" id="4.1.3.27"/>
    </reaction>
</comment>
<comment type="function">
    <text evidence="13 15">Part of a heterotetrameric complex that catalyzes the two-step biosynthesis of anthranilate, an intermediate in the biosynthesis of L-tryptophan. In the first step, the glutamine-binding beta subunit (TrpG) of anthranilate synthase (AS) provides the glutamine amidotransferase activity which generates ammonia as a substrate that, along with chorismate, is used in the second step, catalyzed by the large alpha subunit of AS (TrpE) to produce anthranilate. In the absence of TrpG, TrpE can synthesize anthranilate directly from chorismate and high concentrations of ammonia.</text>
</comment>
<evidence type="ECO:0000256" key="14">
    <source>
        <dbReference type="ARBA" id="ARBA00047683"/>
    </source>
</evidence>
<feature type="domain" description="Chorismate-utilising enzyme C-terminal" evidence="16">
    <location>
        <begin position="230"/>
        <end position="483"/>
    </location>
</feature>
<evidence type="ECO:0000256" key="3">
    <source>
        <dbReference type="ARBA" id="ARBA00009562"/>
    </source>
</evidence>
<dbReference type="GO" id="GO:0046872">
    <property type="term" value="F:metal ion binding"/>
    <property type="evidence" value="ECO:0007669"/>
    <property type="project" value="UniProtKB-KW"/>
</dbReference>
<keyword evidence="11 15" id="KW-0057">Aromatic amino acid biosynthesis</keyword>
<evidence type="ECO:0000256" key="2">
    <source>
        <dbReference type="ARBA" id="ARBA00004873"/>
    </source>
</evidence>
<comment type="pathway">
    <text evidence="2 15">Amino-acid biosynthesis; L-tryptophan biosynthesis; L-tryptophan from chorismate: step 1/5.</text>
</comment>
<comment type="subunit">
    <text evidence="4 15">Heterotetramer consisting of two non-identical subunits: a beta subunit (TrpG) and a large alpha subunit (TrpE).</text>
</comment>
<dbReference type="PRINTS" id="PR00095">
    <property type="entry name" value="ANTSNTHASEI"/>
</dbReference>
<evidence type="ECO:0000313" key="19">
    <source>
        <dbReference type="Proteomes" id="UP000264719"/>
    </source>
</evidence>
<evidence type="ECO:0000256" key="13">
    <source>
        <dbReference type="ARBA" id="ARBA00025634"/>
    </source>
</evidence>
<dbReference type="InterPro" id="IPR015890">
    <property type="entry name" value="Chorismate_C"/>
</dbReference>
<dbReference type="InterPro" id="IPR005801">
    <property type="entry name" value="ADC_synthase"/>
</dbReference>
<evidence type="ECO:0000256" key="6">
    <source>
        <dbReference type="ARBA" id="ARBA00020653"/>
    </source>
</evidence>
<evidence type="ECO:0000256" key="5">
    <source>
        <dbReference type="ARBA" id="ARBA00012266"/>
    </source>
</evidence>
<reference evidence="18 19" key="1">
    <citation type="journal article" date="2018" name="Nat. Biotechnol.">
        <title>A standardized bacterial taxonomy based on genome phylogeny substantially revises the tree of life.</title>
        <authorList>
            <person name="Parks D.H."/>
            <person name="Chuvochina M."/>
            <person name="Waite D.W."/>
            <person name="Rinke C."/>
            <person name="Skarshewski A."/>
            <person name="Chaumeil P.A."/>
            <person name="Hugenholtz P."/>
        </authorList>
    </citation>
    <scope>NUCLEOTIDE SEQUENCE [LARGE SCALE GENOMIC DNA]</scope>
    <source>
        <strain evidence="18">UBA9169</strain>
    </source>
</reference>
<dbReference type="Pfam" id="PF00425">
    <property type="entry name" value="Chorismate_bind"/>
    <property type="match status" value="1"/>
</dbReference>
<dbReference type="GO" id="GO:0004049">
    <property type="term" value="F:anthranilate synthase activity"/>
    <property type="evidence" value="ECO:0007669"/>
    <property type="project" value="UniProtKB-EC"/>
</dbReference>
<comment type="similarity">
    <text evidence="3 15">Belongs to the anthranilate synthase component I family.</text>
</comment>
<organism evidence="18 19">
    <name type="scientific">Roseovarius nubinhibens</name>
    <dbReference type="NCBI Taxonomy" id="314263"/>
    <lineage>
        <taxon>Bacteria</taxon>
        <taxon>Pseudomonadati</taxon>
        <taxon>Pseudomonadota</taxon>
        <taxon>Alphaproteobacteria</taxon>
        <taxon>Rhodobacterales</taxon>
        <taxon>Roseobacteraceae</taxon>
        <taxon>Roseovarius</taxon>
    </lineage>
</organism>
<evidence type="ECO:0000256" key="11">
    <source>
        <dbReference type="ARBA" id="ARBA00023141"/>
    </source>
</evidence>
<dbReference type="Pfam" id="PF04715">
    <property type="entry name" value="Anth_synt_I_N"/>
    <property type="match status" value="1"/>
</dbReference>
<comment type="caution">
    <text evidence="18">The sequence shown here is derived from an EMBL/GenBank/DDBJ whole genome shotgun (WGS) entry which is preliminary data.</text>
</comment>
<proteinExistence type="inferred from homology"/>
<evidence type="ECO:0000256" key="12">
    <source>
        <dbReference type="ARBA" id="ARBA00023239"/>
    </source>
</evidence>
<dbReference type="UniPathway" id="UPA00035">
    <property type="reaction ID" value="UER00040"/>
</dbReference>
<dbReference type="InterPro" id="IPR005256">
    <property type="entry name" value="Anth_synth_I_PabB"/>
</dbReference>
<evidence type="ECO:0000256" key="4">
    <source>
        <dbReference type="ARBA" id="ARBA00011575"/>
    </source>
</evidence>
<sequence>MDLTPSFDDFAAGFTAGKNQVVYARLAADLDTPVSLMLKLTGAARDAFLLESVTGGEVRGRYSIIGMKPDVVWQCHGPASRINRDARFDGDAFTDQDGDPLTNLRALIEESRIDLPEDLPAASAGLFGYLGYDMIRLVEHLPDVNPDPLGLPDALMLRPSVVAVLDGVKGEVIVVSPAWVASGQSAKAAYAQAAERVMDAVRDLERALPQNTRDLGEAREDAAPVSNFTREGYKQAVEKAKEYIRAGDIFQVVPSQRWTQPFRQPPFALYRSLRRTNPSPFMFYFNFGGFQVVGASPEILVRVFGKEVTIRPIAGTRPRGATPAEDRANEADLMADQKELAEHLMLLDLGRNDVGRVAKIGTVRPTEEFIIERYSHVMHIVSNVVGELAPDQDALGALLAGLPAGTVSGAPKVRAMEIIDELEPEKRGVYGGGVGYFSAGGDMDVCIALRTAVVKDENLYIQAGGGVVYDSDPEAEYMETVHKSNAIRRAAADAARFTGNGNG</sequence>
<dbReference type="RefSeq" id="WP_339852559.1">
    <property type="nucleotide sequence ID" value="NZ_CAXAXR010000003.1"/>
</dbReference>
<gene>
    <name evidence="15" type="primary">trpE</name>
    <name evidence="18" type="ORF">DCS45_13615</name>
</gene>
<keyword evidence="8 15" id="KW-0479">Metal-binding</keyword>
<evidence type="ECO:0000259" key="16">
    <source>
        <dbReference type="Pfam" id="PF00425"/>
    </source>
</evidence>
<evidence type="ECO:0000313" key="18">
    <source>
        <dbReference type="EMBL" id="HAR52894.1"/>
    </source>
</evidence>
<keyword evidence="9 15" id="KW-0822">Tryptophan biosynthesis</keyword>
<evidence type="ECO:0000256" key="9">
    <source>
        <dbReference type="ARBA" id="ARBA00022822"/>
    </source>
</evidence>
<evidence type="ECO:0000256" key="7">
    <source>
        <dbReference type="ARBA" id="ARBA00022605"/>
    </source>
</evidence>
<dbReference type="PANTHER" id="PTHR11236">
    <property type="entry name" value="AMINOBENZOATE/ANTHRANILATE SYNTHASE"/>
    <property type="match status" value="1"/>
</dbReference>
<dbReference type="InterPro" id="IPR006805">
    <property type="entry name" value="Anth_synth_I_N"/>
</dbReference>
<dbReference type="PANTHER" id="PTHR11236:SF48">
    <property type="entry name" value="ISOCHORISMATE SYNTHASE MENF"/>
    <property type="match status" value="1"/>
</dbReference>
<protein>
    <recommendedName>
        <fullName evidence="6 15">Anthranilate synthase component 1</fullName>
        <ecNumber evidence="5 15">4.1.3.27</ecNumber>
    </recommendedName>
</protein>
<dbReference type="InterPro" id="IPR019999">
    <property type="entry name" value="Anth_synth_I-like"/>
</dbReference>